<proteinExistence type="predicted"/>
<organism evidence="1 2">
    <name type="scientific">Scytalidium lignicola</name>
    <name type="common">Hyphomycete</name>
    <dbReference type="NCBI Taxonomy" id="5539"/>
    <lineage>
        <taxon>Eukaryota</taxon>
        <taxon>Fungi</taxon>
        <taxon>Dikarya</taxon>
        <taxon>Ascomycota</taxon>
        <taxon>Pezizomycotina</taxon>
        <taxon>Leotiomycetes</taxon>
        <taxon>Leotiomycetes incertae sedis</taxon>
        <taxon>Scytalidium</taxon>
    </lineage>
</organism>
<dbReference type="OrthoDB" id="5332616at2759"/>
<accession>A0A3E2GT84</accession>
<gene>
    <name evidence="1" type="ORF">B7463_g12090</name>
</gene>
<dbReference type="AlphaFoldDB" id="A0A3E2GT84"/>
<dbReference type="EMBL" id="NCSJ02000478">
    <property type="protein sequence ID" value="RFU24248.1"/>
    <property type="molecule type" value="Genomic_DNA"/>
</dbReference>
<feature type="non-terminal residue" evidence="1">
    <location>
        <position position="140"/>
    </location>
</feature>
<evidence type="ECO:0000313" key="1">
    <source>
        <dbReference type="EMBL" id="RFU24248.1"/>
    </source>
</evidence>
<dbReference type="SUPFAM" id="SSF56176">
    <property type="entry name" value="FAD-binding/transporter-associated domain-like"/>
    <property type="match status" value="1"/>
</dbReference>
<comment type="caution">
    <text evidence="1">The sequence shown here is derived from an EMBL/GenBank/DDBJ whole genome shotgun (WGS) entry which is preliminary data.</text>
</comment>
<dbReference type="GO" id="GO:0050660">
    <property type="term" value="F:flavin adenine dinucleotide binding"/>
    <property type="evidence" value="ECO:0007669"/>
    <property type="project" value="InterPro"/>
</dbReference>
<protein>
    <recommendedName>
        <fullName evidence="3">FAD linked oxidase N-terminal domain-containing protein</fullName>
    </recommendedName>
</protein>
<dbReference type="Gene3D" id="3.30.43.10">
    <property type="entry name" value="Uridine Diphospho-n-acetylenolpyruvylglucosamine Reductase, domain 2"/>
    <property type="match status" value="1"/>
</dbReference>
<evidence type="ECO:0000313" key="2">
    <source>
        <dbReference type="Proteomes" id="UP000258309"/>
    </source>
</evidence>
<dbReference type="Proteomes" id="UP000258309">
    <property type="component" value="Unassembled WGS sequence"/>
</dbReference>
<name>A0A3E2GT84_SCYLI</name>
<sequence length="140" mass="15646">MATRQPFALALNETENEMANEVLNTWIETAERTSTIDILPPGLDITIWDAVIKEFKTILGDEGVLVGHEHRIRYNDPYAEEHDEQEKRGSSATLFPVTVEDIQGILKLCNRHKISLWTVSRGKNLGYGGPAARVKASDSL</sequence>
<keyword evidence="2" id="KW-1185">Reference proteome</keyword>
<reference evidence="1 2" key="1">
    <citation type="submission" date="2018-05" db="EMBL/GenBank/DDBJ databases">
        <title>Draft genome sequence of Scytalidium lignicola DSM 105466, a ubiquitous saprotrophic fungus.</title>
        <authorList>
            <person name="Buettner E."/>
            <person name="Gebauer A.M."/>
            <person name="Hofrichter M."/>
            <person name="Liers C."/>
            <person name="Kellner H."/>
        </authorList>
    </citation>
    <scope>NUCLEOTIDE SEQUENCE [LARGE SCALE GENOMIC DNA]</scope>
    <source>
        <strain evidence="1 2">DSM 105466</strain>
    </source>
</reference>
<feature type="non-terminal residue" evidence="1">
    <location>
        <position position="1"/>
    </location>
</feature>
<dbReference type="InterPro" id="IPR036318">
    <property type="entry name" value="FAD-bd_PCMH-like_sf"/>
</dbReference>
<evidence type="ECO:0008006" key="3">
    <source>
        <dbReference type="Google" id="ProtNLM"/>
    </source>
</evidence>
<dbReference type="InterPro" id="IPR016167">
    <property type="entry name" value="FAD-bd_PCMH_sub1"/>
</dbReference>